<reference evidence="3 4" key="1">
    <citation type="submission" date="2019-02" db="EMBL/GenBank/DDBJ databases">
        <title>Jishengella sp. nov., isolated from a root of Zingiber montanum.</title>
        <authorList>
            <person name="Kuncharoen N."/>
            <person name="Kudo T."/>
            <person name="Masahiro Y."/>
            <person name="Ohkuma M."/>
            <person name="Tanasupawat S."/>
        </authorList>
    </citation>
    <scope>NUCLEOTIDE SEQUENCE [LARGE SCALE GENOMIC DNA]</scope>
    <source>
        <strain evidence="3 4">PLAI 1-1</strain>
    </source>
</reference>
<dbReference type="OrthoDB" id="9792858at2"/>
<dbReference type="InterPro" id="IPR012349">
    <property type="entry name" value="Split_barrel_FMN-bd"/>
</dbReference>
<dbReference type="SMART" id="SM00903">
    <property type="entry name" value="Flavin_Reduct"/>
    <property type="match status" value="1"/>
</dbReference>
<organism evidence="3 4">
    <name type="scientific">Micromonospora zingiberis</name>
    <dbReference type="NCBI Taxonomy" id="2053011"/>
    <lineage>
        <taxon>Bacteria</taxon>
        <taxon>Bacillati</taxon>
        <taxon>Actinomycetota</taxon>
        <taxon>Actinomycetes</taxon>
        <taxon>Micromonosporales</taxon>
        <taxon>Micromonosporaceae</taxon>
        <taxon>Micromonospora</taxon>
    </lineage>
</organism>
<dbReference type="InterPro" id="IPR050268">
    <property type="entry name" value="NADH-dep_flavin_reductase"/>
</dbReference>
<dbReference type="PANTHER" id="PTHR30466:SF1">
    <property type="entry name" value="FMN REDUCTASE (NADH) RUTF"/>
    <property type="match status" value="1"/>
</dbReference>
<keyword evidence="4" id="KW-1185">Reference proteome</keyword>
<evidence type="ECO:0000256" key="1">
    <source>
        <dbReference type="ARBA" id="ARBA00023002"/>
    </source>
</evidence>
<evidence type="ECO:0000313" key="3">
    <source>
        <dbReference type="EMBL" id="TCB95506.1"/>
    </source>
</evidence>
<dbReference type="RefSeq" id="WP_131305946.1">
    <property type="nucleotide sequence ID" value="NZ_SJJR01000014.1"/>
</dbReference>
<dbReference type="Gene3D" id="2.30.110.10">
    <property type="entry name" value="Electron Transport, Fmn-binding Protein, Chain A"/>
    <property type="match status" value="1"/>
</dbReference>
<comment type="caution">
    <text evidence="3">The sequence shown here is derived from an EMBL/GenBank/DDBJ whole genome shotgun (WGS) entry which is preliminary data.</text>
</comment>
<name>A0A4R0GER9_9ACTN</name>
<dbReference type="GO" id="GO:0042602">
    <property type="term" value="F:riboflavin reductase (NADPH) activity"/>
    <property type="evidence" value="ECO:0007669"/>
    <property type="project" value="TreeGrafter"/>
</dbReference>
<dbReference type="AlphaFoldDB" id="A0A4R0GER9"/>
<accession>A0A4R0GER9</accession>
<keyword evidence="1" id="KW-0560">Oxidoreductase</keyword>
<evidence type="ECO:0000313" key="4">
    <source>
        <dbReference type="Proteomes" id="UP000292274"/>
    </source>
</evidence>
<dbReference type="GO" id="GO:0010181">
    <property type="term" value="F:FMN binding"/>
    <property type="evidence" value="ECO:0007669"/>
    <property type="project" value="InterPro"/>
</dbReference>
<sequence length="181" mass="18640">MDTATNASLVGAAQMRSTMSQFATGVVVLTVGGDQLHGMTANAFSSVSLDPPLVLCCVGKNAVMHRAITGSGHFAASVLRAGQETYARHFASRDRPLGRAQFAVGDWSPGALTGAPLLTDSLAWVECALTDVHEAGDHSVFLGRVLGCGHRSGAGLLFFDGGFHPTPARPHGPAGSPTKST</sequence>
<proteinExistence type="predicted"/>
<dbReference type="GO" id="GO:0006208">
    <property type="term" value="P:pyrimidine nucleobase catabolic process"/>
    <property type="evidence" value="ECO:0007669"/>
    <property type="project" value="TreeGrafter"/>
</dbReference>
<feature type="domain" description="Flavin reductase like" evidence="2">
    <location>
        <begin position="19"/>
        <end position="165"/>
    </location>
</feature>
<evidence type="ECO:0000259" key="2">
    <source>
        <dbReference type="SMART" id="SM00903"/>
    </source>
</evidence>
<dbReference type="EMBL" id="SJJR01000014">
    <property type="protein sequence ID" value="TCB95506.1"/>
    <property type="molecule type" value="Genomic_DNA"/>
</dbReference>
<dbReference type="SUPFAM" id="SSF50475">
    <property type="entry name" value="FMN-binding split barrel"/>
    <property type="match status" value="1"/>
</dbReference>
<protein>
    <submittedName>
        <fullName evidence="3">Flavin reductase</fullName>
    </submittedName>
</protein>
<dbReference type="Proteomes" id="UP000292274">
    <property type="component" value="Unassembled WGS sequence"/>
</dbReference>
<dbReference type="InterPro" id="IPR002563">
    <property type="entry name" value="Flavin_Rdtase-like_dom"/>
</dbReference>
<dbReference type="PANTHER" id="PTHR30466">
    <property type="entry name" value="FLAVIN REDUCTASE"/>
    <property type="match status" value="1"/>
</dbReference>
<gene>
    <name evidence="3" type="ORF">E0H26_20200</name>
</gene>
<dbReference type="Pfam" id="PF01613">
    <property type="entry name" value="Flavin_Reduct"/>
    <property type="match status" value="1"/>
</dbReference>